<keyword evidence="5" id="KW-0788">Thiol protease</keyword>
<evidence type="ECO:0000259" key="8">
    <source>
        <dbReference type="Pfam" id="PF20908"/>
    </source>
</evidence>
<dbReference type="InterPro" id="IPR049387">
    <property type="entry name" value="UFSP2-like_2nd"/>
</dbReference>
<evidence type="ECO:0000256" key="6">
    <source>
        <dbReference type="ARBA" id="ARBA00040469"/>
    </source>
</evidence>
<dbReference type="GO" id="GO:0071567">
    <property type="term" value="F:deUFMylase activity"/>
    <property type="evidence" value="ECO:0007669"/>
    <property type="project" value="TreeGrafter"/>
</dbReference>
<dbReference type="Proteomes" id="UP001295444">
    <property type="component" value="Chromosome 06"/>
</dbReference>
<dbReference type="PANTHER" id="PTHR48153:SF2">
    <property type="entry name" value="UFM1-SPECIFIC PROTEASE 2"/>
    <property type="match status" value="1"/>
</dbReference>
<keyword evidence="4" id="KW-0378">Hydrolase</keyword>
<sequence length="469" mass="52385">MVGIEASSILFRTRGGLNLSFPLTAADETSAKKALVGALNDLSAKLLSDSLVLHICNSSLYIWPNAGTSSSSSEWTDESQCKDILNFITIDDEDSRRKSSKKKERKLPQDMQHIVNINIMFETSTSSKPSAPVIKQEIKSHHLVNLTLPMDSVVTVSTEETWGKARQILVNGLTHQLAELEKCLLKYMKGTSICIAEPYHFMLPGMEGLITLAYPAGVADSQLENYRKALHEQLNLPFDRPYLKRINAYHFPDEPYKDGYLRNPHVNLNPPAVEGGTVSLVKGTYSYHHYMQDHMDDNGWGCAYRSLQTICSWFKYQGYSDKPIPTHKEIQQALVSVGDKPANFVGSRQWIGSIEVQLVLNQILGVTSKIMFVSQGTELSTRGRELVNHFTSEGTPVMIGGGVLAHTILGVSWSEATGDIKFLILDPHYKGGEDLQIIQEKGWCGWKGVDFWSPDAYYNLCLPQRPTMI</sequence>
<proteinExistence type="inferred from homology"/>
<dbReference type="GO" id="GO:0005783">
    <property type="term" value="C:endoplasmic reticulum"/>
    <property type="evidence" value="ECO:0007669"/>
    <property type="project" value="TreeGrafter"/>
</dbReference>
<dbReference type="GO" id="GO:0006508">
    <property type="term" value="P:proteolysis"/>
    <property type="evidence" value="ECO:0007669"/>
    <property type="project" value="UniProtKB-KW"/>
</dbReference>
<keyword evidence="3" id="KW-0833">Ubl conjugation pathway</keyword>
<dbReference type="FunFam" id="3.90.70.130:FF:000001">
    <property type="entry name" value="Probable Ufm1-specific protease 2"/>
    <property type="match status" value="1"/>
</dbReference>
<name>A0AAD1WD97_PELCU</name>
<organism evidence="9 10">
    <name type="scientific">Pelobates cultripes</name>
    <name type="common">Western spadefoot toad</name>
    <dbReference type="NCBI Taxonomy" id="61616"/>
    <lineage>
        <taxon>Eukaryota</taxon>
        <taxon>Metazoa</taxon>
        <taxon>Chordata</taxon>
        <taxon>Craniata</taxon>
        <taxon>Vertebrata</taxon>
        <taxon>Euteleostomi</taxon>
        <taxon>Amphibia</taxon>
        <taxon>Batrachia</taxon>
        <taxon>Anura</taxon>
        <taxon>Pelobatoidea</taxon>
        <taxon>Pelobatidae</taxon>
        <taxon>Pelobates</taxon>
    </lineage>
</organism>
<dbReference type="Gene3D" id="3.90.70.130">
    <property type="match status" value="1"/>
</dbReference>
<evidence type="ECO:0000313" key="9">
    <source>
        <dbReference type="EMBL" id="CAH2300369.1"/>
    </source>
</evidence>
<gene>
    <name evidence="9" type="ORF">PECUL_23A057482</name>
</gene>
<evidence type="ECO:0000256" key="5">
    <source>
        <dbReference type="ARBA" id="ARBA00022807"/>
    </source>
</evidence>
<comment type="similarity">
    <text evidence="1">Belongs to the peptidase C78 family.</text>
</comment>
<protein>
    <recommendedName>
        <fullName evidence="6">Ufm1-specific protease 2</fullName>
    </recommendedName>
</protein>
<evidence type="ECO:0000256" key="4">
    <source>
        <dbReference type="ARBA" id="ARBA00022801"/>
    </source>
</evidence>
<feature type="domain" description="UFSP2 second" evidence="8">
    <location>
        <begin position="38"/>
        <end position="256"/>
    </location>
</feature>
<feature type="domain" description="UFSP1/2/DUB catalytic" evidence="7">
    <location>
        <begin position="277"/>
        <end position="461"/>
    </location>
</feature>
<dbReference type="Pfam" id="PF20908">
    <property type="entry name" value="UfSP2_N"/>
    <property type="match status" value="1"/>
</dbReference>
<keyword evidence="10" id="KW-1185">Reference proteome</keyword>
<evidence type="ECO:0000256" key="2">
    <source>
        <dbReference type="ARBA" id="ARBA00022670"/>
    </source>
</evidence>
<dbReference type="InterPro" id="IPR012462">
    <property type="entry name" value="UFSP1/2_DUB_cat"/>
</dbReference>
<evidence type="ECO:0000313" key="10">
    <source>
        <dbReference type="Proteomes" id="UP001295444"/>
    </source>
</evidence>
<evidence type="ECO:0000259" key="7">
    <source>
        <dbReference type="Pfam" id="PF07910"/>
    </source>
</evidence>
<dbReference type="GO" id="GO:0005634">
    <property type="term" value="C:nucleus"/>
    <property type="evidence" value="ECO:0007669"/>
    <property type="project" value="TreeGrafter"/>
</dbReference>
<dbReference type="PANTHER" id="PTHR48153">
    <property type="entry name" value="UFM1-SPECIFIC PROTEASE 2"/>
    <property type="match status" value="1"/>
</dbReference>
<dbReference type="AlphaFoldDB" id="A0AAD1WD97"/>
<dbReference type="Pfam" id="PF07910">
    <property type="entry name" value="Peptidase_C78"/>
    <property type="match status" value="1"/>
</dbReference>
<reference evidence="9" key="1">
    <citation type="submission" date="2022-03" db="EMBL/GenBank/DDBJ databases">
        <authorList>
            <person name="Alioto T."/>
            <person name="Alioto T."/>
            <person name="Gomez Garrido J."/>
        </authorList>
    </citation>
    <scope>NUCLEOTIDE SEQUENCE</scope>
</reference>
<dbReference type="EMBL" id="OW240917">
    <property type="protein sequence ID" value="CAH2300369.1"/>
    <property type="molecule type" value="Genomic_DNA"/>
</dbReference>
<keyword evidence="2 9" id="KW-0645">Protease</keyword>
<evidence type="ECO:0000256" key="1">
    <source>
        <dbReference type="ARBA" id="ARBA00008552"/>
    </source>
</evidence>
<evidence type="ECO:0000256" key="3">
    <source>
        <dbReference type="ARBA" id="ARBA00022786"/>
    </source>
</evidence>
<accession>A0AAD1WD97</accession>